<proteinExistence type="predicted"/>
<evidence type="ECO:0000313" key="5">
    <source>
        <dbReference type="Proteomes" id="UP000319894"/>
    </source>
</evidence>
<dbReference type="InterPro" id="IPR000836">
    <property type="entry name" value="PRTase_dom"/>
</dbReference>
<dbReference type="PANTHER" id="PTHR43363">
    <property type="entry name" value="HYPOXANTHINE PHOSPHORIBOSYLTRANSFERASE"/>
    <property type="match status" value="1"/>
</dbReference>
<dbReference type="Gene3D" id="3.40.50.2020">
    <property type="match status" value="1"/>
</dbReference>
<gene>
    <name evidence="4" type="ORF">DP107_11195</name>
</gene>
<dbReference type="RefSeq" id="WP_144262248.1">
    <property type="nucleotide sequence ID" value="NZ_QMDX01000006.1"/>
</dbReference>
<accession>A0A554N8K4</accession>
<dbReference type="InterPro" id="IPR029057">
    <property type="entry name" value="PRTase-like"/>
</dbReference>
<feature type="domain" description="Phosphoribosyltransferase" evidence="3">
    <location>
        <begin position="20"/>
        <end position="119"/>
    </location>
</feature>
<evidence type="ECO:0000256" key="2">
    <source>
        <dbReference type="ARBA" id="ARBA00022679"/>
    </source>
</evidence>
<keyword evidence="5" id="KW-1185">Reference proteome</keyword>
<dbReference type="OrthoDB" id="4952at2157"/>
<dbReference type="PANTHER" id="PTHR43363:SF2">
    <property type="entry name" value="PHOSPHORIBOSYLTRANSFERASE"/>
    <property type="match status" value="1"/>
</dbReference>
<comment type="caution">
    <text evidence="4">The sequence shown here is derived from an EMBL/GenBank/DDBJ whole genome shotgun (WGS) entry which is preliminary data.</text>
</comment>
<evidence type="ECO:0000259" key="3">
    <source>
        <dbReference type="Pfam" id="PF00156"/>
    </source>
</evidence>
<dbReference type="Proteomes" id="UP000319894">
    <property type="component" value="Unassembled WGS sequence"/>
</dbReference>
<dbReference type="AlphaFoldDB" id="A0A554N8K4"/>
<evidence type="ECO:0000313" key="4">
    <source>
        <dbReference type="EMBL" id="TSD13725.1"/>
    </source>
</evidence>
<dbReference type="CDD" id="cd06223">
    <property type="entry name" value="PRTases_typeI"/>
    <property type="match status" value="1"/>
</dbReference>
<keyword evidence="1 4" id="KW-0328">Glycosyltransferase</keyword>
<reference evidence="4 5" key="1">
    <citation type="submission" date="2018-06" db="EMBL/GenBank/DDBJ databases">
        <title>Natronomonas sp. F16-60 a new haloarchaeon isolated from a solar saltern of Isla Cristina, Huelva, Spain.</title>
        <authorList>
            <person name="Duran-Viseras A."/>
            <person name="Sanchez-Porro C."/>
            <person name="Ventosa A."/>
        </authorList>
    </citation>
    <scope>NUCLEOTIDE SEQUENCE [LARGE SCALE GENOMIC DNA]</scope>
    <source>
        <strain evidence="4 5">F16-60</strain>
    </source>
</reference>
<organism evidence="4 5">
    <name type="scientific">Haloglomus irregulare</name>
    <dbReference type="NCBI Taxonomy" id="2234134"/>
    <lineage>
        <taxon>Archaea</taxon>
        <taxon>Methanobacteriati</taxon>
        <taxon>Methanobacteriota</taxon>
        <taxon>Stenosarchaea group</taxon>
        <taxon>Halobacteria</taxon>
        <taxon>Halobacteriales</taxon>
        <taxon>Natronomonadaceae</taxon>
        <taxon>Haloglomus</taxon>
    </lineage>
</organism>
<keyword evidence="2 4" id="KW-0808">Transferase</keyword>
<dbReference type="EMBL" id="QMDX01000006">
    <property type="protein sequence ID" value="TSD13725.1"/>
    <property type="molecule type" value="Genomic_DNA"/>
</dbReference>
<dbReference type="SUPFAM" id="SSF53271">
    <property type="entry name" value="PRTase-like"/>
    <property type="match status" value="1"/>
</dbReference>
<evidence type="ECO:0000256" key="1">
    <source>
        <dbReference type="ARBA" id="ARBA00022676"/>
    </source>
</evidence>
<dbReference type="GO" id="GO:0016757">
    <property type="term" value="F:glycosyltransferase activity"/>
    <property type="evidence" value="ECO:0007669"/>
    <property type="project" value="UniProtKB-KW"/>
</dbReference>
<dbReference type="Pfam" id="PF00156">
    <property type="entry name" value="Pribosyltran"/>
    <property type="match status" value="1"/>
</dbReference>
<protein>
    <submittedName>
        <fullName evidence="4">Phosphoribosyltransferase</fullName>
    </submittedName>
</protein>
<name>A0A554N8K4_9EURY</name>
<dbReference type="InParanoid" id="A0A554N8K4"/>
<sequence>MSDLPDEFPCRLLTWDYVDRLARELAHEVRGSYDPDAVVAVARGGLVPARIVCDSLGVDDLISLKVEHYVGTGAAGDGPSVRYPLSDGAVAGKDLLVVDDIADTGRTFGHTVDYLEGVDGGPAGVRTGALQLLPDSEADLDFVATHPDEFAWMVYPWNFLEDMCDLVPRLMTLADGKRFSEDELYRLFYEYHGVDRVHFEVIQGGRLGEALTELERRGVVEPTGRDRPDAPEWQLA</sequence>